<keyword evidence="11" id="KW-0294">Fucose metabolism</keyword>
<comment type="similarity">
    <text evidence="3">Belongs to the glycosyltransferase GT106 family.</text>
</comment>
<evidence type="ECO:0000256" key="6">
    <source>
        <dbReference type="ARBA" id="ARBA00022692"/>
    </source>
</evidence>
<dbReference type="AlphaFoldDB" id="A0ABC8R7T5"/>
<evidence type="ECO:0000256" key="10">
    <source>
        <dbReference type="ARBA" id="ARBA00023180"/>
    </source>
</evidence>
<evidence type="ECO:0000256" key="5">
    <source>
        <dbReference type="ARBA" id="ARBA00022679"/>
    </source>
</evidence>
<evidence type="ECO:0000256" key="4">
    <source>
        <dbReference type="ARBA" id="ARBA00022676"/>
    </source>
</evidence>
<keyword evidence="12" id="KW-0119">Carbohydrate metabolism</keyword>
<reference evidence="14 15" key="1">
    <citation type="submission" date="2024-02" db="EMBL/GenBank/DDBJ databases">
        <authorList>
            <person name="Vignale AGUSTIN F."/>
            <person name="Sosa J E."/>
            <person name="Modenutti C."/>
        </authorList>
    </citation>
    <scope>NUCLEOTIDE SEQUENCE [LARGE SCALE GENOMIC DNA]</scope>
</reference>
<dbReference type="GO" id="GO:0016757">
    <property type="term" value="F:glycosyltransferase activity"/>
    <property type="evidence" value="ECO:0007669"/>
    <property type="project" value="UniProtKB-KW"/>
</dbReference>
<dbReference type="PANTHER" id="PTHR31741">
    <property type="entry name" value="OS02G0726500 PROTEIN-RELATED"/>
    <property type="match status" value="1"/>
</dbReference>
<keyword evidence="5" id="KW-0808">Transferase</keyword>
<comment type="pathway">
    <text evidence="2">Glycan metabolism.</text>
</comment>
<keyword evidence="10" id="KW-0325">Glycoprotein</keyword>
<comment type="subcellular location">
    <subcellularLocation>
        <location evidence="1">Membrane</location>
        <topology evidence="1">Single-pass type II membrane protein</topology>
    </subcellularLocation>
</comment>
<evidence type="ECO:0000313" key="14">
    <source>
        <dbReference type="EMBL" id="CAK9138102.1"/>
    </source>
</evidence>
<keyword evidence="6" id="KW-0812">Transmembrane</keyword>
<keyword evidence="4" id="KW-0328">Glycosyltransferase</keyword>
<dbReference type="Proteomes" id="UP001642360">
    <property type="component" value="Unassembled WGS sequence"/>
</dbReference>
<keyword evidence="15" id="KW-1185">Reference proteome</keyword>
<dbReference type="InterPro" id="IPR019378">
    <property type="entry name" value="GDP-Fuc_O-FucTrfase"/>
</dbReference>
<accession>A0ABC8R7T5</accession>
<organism evidence="14 15">
    <name type="scientific">Ilex paraguariensis</name>
    <name type="common">yerba mate</name>
    <dbReference type="NCBI Taxonomy" id="185542"/>
    <lineage>
        <taxon>Eukaryota</taxon>
        <taxon>Viridiplantae</taxon>
        <taxon>Streptophyta</taxon>
        <taxon>Embryophyta</taxon>
        <taxon>Tracheophyta</taxon>
        <taxon>Spermatophyta</taxon>
        <taxon>Magnoliopsida</taxon>
        <taxon>eudicotyledons</taxon>
        <taxon>Gunneridae</taxon>
        <taxon>Pentapetalae</taxon>
        <taxon>asterids</taxon>
        <taxon>campanulids</taxon>
        <taxon>Aquifoliales</taxon>
        <taxon>Aquifoliaceae</taxon>
        <taxon>Ilex</taxon>
    </lineage>
</organism>
<evidence type="ECO:0000256" key="1">
    <source>
        <dbReference type="ARBA" id="ARBA00004606"/>
    </source>
</evidence>
<evidence type="ECO:0000256" key="2">
    <source>
        <dbReference type="ARBA" id="ARBA00004881"/>
    </source>
</evidence>
<evidence type="ECO:0000256" key="9">
    <source>
        <dbReference type="ARBA" id="ARBA00023136"/>
    </source>
</evidence>
<dbReference type="PANTHER" id="PTHR31741:SF51">
    <property type="entry name" value="RHAMNOGALACTURONAN I RHAMNOSYLTRANSFERASE 1"/>
    <property type="match status" value="1"/>
</dbReference>
<proteinExistence type="inferred from homology"/>
<dbReference type="GO" id="GO:0016020">
    <property type="term" value="C:membrane"/>
    <property type="evidence" value="ECO:0007669"/>
    <property type="project" value="UniProtKB-SubCell"/>
</dbReference>
<evidence type="ECO:0000313" key="15">
    <source>
        <dbReference type="Proteomes" id="UP001642360"/>
    </source>
</evidence>
<keyword evidence="9" id="KW-0472">Membrane</keyword>
<comment type="caution">
    <text evidence="14">The sequence shown here is derived from an EMBL/GenBank/DDBJ whole genome shotgun (WGS) entry which is preliminary data.</text>
</comment>
<evidence type="ECO:0000256" key="7">
    <source>
        <dbReference type="ARBA" id="ARBA00022968"/>
    </source>
</evidence>
<keyword evidence="8" id="KW-1133">Transmembrane helix</keyword>
<evidence type="ECO:0000256" key="13">
    <source>
        <dbReference type="ARBA" id="ARBA00030350"/>
    </source>
</evidence>
<evidence type="ECO:0000256" key="8">
    <source>
        <dbReference type="ARBA" id="ARBA00022989"/>
    </source>
</evidence>
<dbReference type="EMBL" id="CAUOFW020000859">
    <property type="protein sequence ID" value="CAK9138102.1"/>
    <property type="molecule type" value="Genomic_DNA"/>
</dbReference>
<evidence type="ECO:0000256" key="3">
    <source>
        <dbReference type="ARBA" id="ARBA00007737"/>
    </source>
</evidence>
<protein>
    <recommendedName>
        <fullName evidence="13">O-fucosyltransferase family protein</fullName>
    </recommendedName>
</protein>
<gene>
    <name evidence="14" type="ORF">ILEXP_LOCUS5187</name>
</gene>
<dbReference type="Pfam" id="PF10250">
    <property type="entry name" value="O-FucT"/>
    <property type="match status" value="1"/>
</dbReference>
<evidence type="ECO:0000256" key="11">
    <source>
        <dbReference type="ARBA" id="ARBA00023253"/>
    </source>
</evidence>
<sequence length="121" mass="14306">MCSNFEDIFDARHFIDSLRDEVRIVKRLPKRFTSRYGYQSLEMPPISWSNDKYYLQNRSCRFSKLRCRVNYLALKFTPQIEALGFQLVHALQGRGPFVALHQFEHNMRCAWLVFGIIGVSI</sequence>
<evidence type="ECO:0000256" key="12">
    <source>
        <dbReference type="ARBA" id="ARBA00023277"/>
    </source>
</evidence>
<name>A0ABC8R7T5_9AQUA</name>
<dbReference type="GO" id="GO:0006004">
    <property type="term" value="P:fucose metabolic process"/>
    <property type="evidence" value="ECO:0007669"/>
    <property type="project" value="UniProtKB-KW"/>
</dbReference>
<keyword evidence="7" id="KW-0735">Signal-anchor</keyword>